<feature type="domain" description="ABC transmembrane type-1" evidence="10">
    <location>
        <begin position="40"/>
        <end position="325"/>
    </location>
</feature>
<evidence type="ECO:0000259" key="9">
    <source>
        <dbReference type="PROSITE" id="PS50893"/>
    </source>
</evidence>
<feature type="compositionally biased region" description="Basic and acidic residues" evidence="7">
    <location>
        <begin position="357"/>
        <end position="369"/>
    </location>
</feature>
<dbReference type="CDD" id="cd18549">
    <property type="entry name" value="ABC_6TM_YwjA_like"/>
    <property type="match status" value="1"/>
</dbReference>
<dbReference type="GO" id="GO:0005886">
    <property type="term" value="C:plasma membrane"/>
    <property type="evidence" value="ECO:0007669"/>
    <property type="project" value="UniProtKB-SubCell"/>
</dbReference>
<dbReference type="InterPro" id="IPR039421">
    <property type="entry name" value="Type_1_exporter"/>
</dbReference>
<feature type="domain" description="ABC transporter" evidence="9">
    <location>
        <begin position="416"/>
        <end position="650"/>
    </location>
</feature>
<dbReference type="InterPro" id="IPR017871">
    <property type="entry name" value="ABC_transporter-like_CS"/>
</dbReference>
<dbReference type="CDD" id="cd03251">
    <property type="entry name" value="ABCC_MsbA"/>
    <property type="match status" value="1"/>
</dbReference>
<keyword evidence="4 11" id="KW-0067">ATP-binding</keyword>
<proteinExistence type="predicted"/>
<evidence type="ECO:0000256" key="1">
    <source>
        <dbReference type="ARBA" id="ARBA00004651"/>
    </source>
</evidence>
<accession>A0A943UWB8</accession>
<organism evidence="11 12">
    <name type="scientific">Slackia piriformis</name>
    <dbReference type="NCBI Taxonomy" id="626934"/>
    <lineage>
        <taxon>Bacteria</taxon>
        <taxon>Bacillati</taxon>
        <taxon>Actinomycetota</taxon>
        <taxon>Coriobacteriia</taxon>
        <taxon>Eggerthellales</taxon>
        <taxon>Eggerthellaceae</taxon>
        <taxon>Slackia</taxon>
    </lineage>
</organism>
<dbReference type="Pfam" id="PF00005">
    <property type="entry name" value="ABC_tran"/>
    <property type="match status" value="1"/>
</dbReference>
<keyword evidence="2 8" id="KW-0812">Transmembrane</keyword>
<feature type="transmembrane region" description="Helical" evidence="8">
    <location>
        <begin position="302"/>
        <end position="320"/>
    </location>
</feature>
<sequence>MPDNATNASHPAAPFAPSISGAQVFKKFIGYYGKYKFLFWFDLVCATLLACIDLAFPQLLNFFTRDFFLQPAPVVMDTLGLICAGMAALYLLRTGCQWFIARWGHVMGARMEADMRTDLFEQYQRLSFSYYDKNNTGEMMSRLVTDLFDVSELAHHGPENIFICSLKIIGSFVLLFFINVPLTLIMLACTAVMAVYAAWVNYRKRVIFTENRRTMAGVNSRIQDALGGMRVVKSFGNEALEAEKFARTNRLFVDTKERSYKFMGRFHAVNSLFTGLLYTIVVVGGGYFMVQGQIEPTDLAIYALYIGIFLSPIEVLINFAEQFQKGYAGFRRFAEIMAIEPAVQDKPGAIDLEDAAKEDANGRSERDGQSAKQAGATDEKTAGAEMSERVPARNARCADASSAADSPTRNLVRGDIRYENVAFSYDGATDVLHGFTLHAPAGKTTALVGPSGGGKTTTCSLLPRFYDVREGRVSIDGADVRDVTLASLRRTVGIVQQDVYLFDGTIRDNILYGNPAATDAEVIEAAKRANIHDTIMGFENGYDTYVGERGARLSGGQKQRISIARVFLRNPPVLILDEATSALDNESERHVQESLAELSKGRTTLVIAHRLSTIRGADKIAVVDGGRVVEEGTHDELIALGGTYARYCAMQFGV</sequence>
<feature type="transmembrane region" description="Helical" evidence="8">
    <location>
        <begin position="37"/>
        <end position="60"/>
    </location>
</feature>
<name>A0A943UWB8_9ACTN</name>
<dbReference type="PANTHER" id="PTHR43394">
    <property type="entry name" value="ATP-DEPENDENT PERMEASE MDL1, MITOCHONDRIAL"/>
    <property type="match status" value="1"/>
</dbReference>
<evidence type="ECO:0000256" key="5">
    <source>
        <dbReference type="ARBA" id="ARBA00022989"/>
    </source>
</evidence>
<dbReference type="SUPFAM" id="SSF52540">
    <property type="entry name" value="P-loop containing nucleoside triphosphate hydrolases"/>
    <property type="match status" value="1"/>
</dbReference>
<comment type="caution">
    <text evidence="11">The sequence shown here is derived from an EMBL/GenBank/DDBJ whole genome shotgun (WGS) entry which is preliminary data.</text>
</comment>
<keyword evidence="6 8" id="KW-0472">Membrane</keyword>
<reference evidence="11" key="1">
    <citation type="submission" date="2021-02" db="EMBL/GenBank/DDBJ databases">
        <title>Infant gut strain persistence is associated with maternal origin, phylogeny, and functional potential including surface adhesion and iron acquisition.</title>
        <authorList>
            <person name="Lou Y.C."/>
        </authorList>
    </citation>
    <scope>NUCLEOTIDE SEQUENCE</scope>
    <source>
        <strain evidence="11">L2_039_000G1_dasL2_039_000G1_concoct_11</strain>
    </source>
</reference>
<dbReference type="Gene3D" id="3.40.50.300">
    <property type="entry name" value="P-loop containing nucleotide triphosphate hydrolases"/>
    <property type="match status" value="1"/>
</dbReference>
<dbReference type="GO" id="GO:0015421">
    <property type="term" value="F:ABC-type oligopeptide transporter activity"/>
    <property type="evidence" value="ECO:0007669"/>
    <property type="project" value="TreeGrafter"/>
</dbReference>
<feature type="transmembrane region" description="Helical" evidence="8">
    <location>
        <begin position="72"/>
        <end position="92"/>
    </location>
</feature>
<dbReference type="FunFam" id="3.40.50.300:FF:000218">
    <property type="entry name" value="Multidrug ABC transporter ATP-binding protein"/>
    <property type="match status" value="1"/>
</dbReference>
<evidence type="ECO:0000256" key="4">
    <source>
        <dbReference type="ARBA" id="ARBA00022840"/>
    </source>
</evidence>
<dbReference type="AlphaFoldDB" id="A0A943UWB8"/>
<dbReference type="EMBL" id="JAGZSV010000007">
    <property type="protein sequence ID" value="MBS6940062.1"/>
    <property type="molecule type" value="Genomic_DNA"/>
</dbReference>
<dbReference type="SMART" id="SM00382">
    <property type="entry name" value="AAA"/>
    <property type="match status" value="1"/>
</dbReference>
<dbReference type="Proteomes" id="UP000727506">
    <property type="component" value="Unassembled WGS sequence"/>
</dbReference>
<dbReference type="SUPFAM" id="SSF90123">
    <property type="entry name" value="ABC transporter transmembrane region"/>
    <property type="match status" value="1"/>
</dbReference>
<dbReference type="PANTHER" id="PTHR43394:SF1">
    <property type="entry name" value="ATP-BINDING CASSETTE SUB-FAMILY B MEMBER 10, MITOCHONDRIAL"/>
    <property type="match status" value="1"/>
</dbReference>
<dbReference type="Pfam" id="PF00664">
    <property type="entry name" value="ABC_membrane"/>
    <property type="match status" value="1"/>
</dbReference>
<dbReference type="Gene3D" id="1.20.1560.10">
    <property type="entry name" value="ABC transporter type 1, transmembrane domain"/>
    <property type="match status" value="2"/>
</dbReference>
<dbReference type="PROSITE" id="PS50893">
    <property type="entry name" value="ABC_TRANSPORTER_2"/>
    <property type="match status" value="1"/>
</dbReference>
<dbReference type="InterPro" id="IPR003439">
    <property type="entry name" value="ABC_transporter-like_ATP-bd"/>
</dbReference>
<evidence type="ECO:0000313" key="11">
    <source>
        <dbReference type="EMBL" id="MBS6940062.1"/>
    </source>
</evidence>
<evidence type="ECO:0000256" key="3">
    <source>
        <dbReference type="ARBA" id="ARBA00022741"/>
    </source>
</evidence>
<feature type="transmembrane region" description="Helical" evidence="8">
    <location>
        <begin position="268"/>
        <end position="290"/>
    </location>
</feature>
<protein>
    <submittedName>
        <fullName evidence="11">ABC transporter ATP-binding protein</fullName>
    </submittedName>
</protein>
<dbReference type="InterPro" id="IPR036640">
    <property type="entry name" value="ABC1_TM_sf"/>
</dbReference>
<keyword evidence="3" id="KW-0547">Nucleotide-binding</keyword>
<gene>
    <name evidence="11" type="ORF">KH142_00980</name>
</gene>
<feature type="compositionally biased region" description="Basic and acidic residues" evidence="7">
    <location>
        <begin position="377"/>
        <end position="391"/>
    </location>
</feature>
<dbReference type="GO" id="GO:0016887">
    <property type="term" value="F:ATP hydrolysis activity"/>
    <property type="evidence" value="ECO:0007669"/>
    <property type="project" value="InterPro"/>
</dbReference>
<keyword evidence="5 8" id="KW-1133">Transmembrane helix</keyword>
<evidence type="ECO:0000313" key="12">
    <source>
        <dbReference type="Proteomes" id="UP000727506"/>
    </source>
</evidence>
<dbReference type="InterPro" id="IPR003593">
    <property type="entry name" value="AAA+_ATPase"/>
</dbReference>
<dbReference type="InterPro" id="IPR011527">
    <property type="entry name" value="ABC1_TM_dom"/>
</dbReference>
<dbReference type="PROSITE" id="PS00211">
    <property type="entry name" value="ABC_TRANSPORTER_1"/>
    <property type="match status" value="1"/>
</dbReference>
<dbReference type="GO" id="GO:0005524">
    <property type="term" value="F:ATP binding"/>
    <property type="evidence" value="ECO:0007669"/>
    <property type="project" value="UniProtKB-KW"/>
</dbReference>
<feature type="compositionally biased region" description="Low complexity" evidence="7">
    <location>
        <begin position="392"/>
        <end position="406"/>
    </location>
</feature>
<evidence type="ECO:0000256" key="2">
    <source>
        <dbReference type="ARBA" id="ARBA00022692"/>
    </source>
</evidence>
<evidence type="ECO:0000256" key="6">
    <source>
        <dbReference type="ARBA" id="ARBA00023136"/>
    </source>
</evidence>
<evidence type="ECO:0000259" key="10">
    <source>
        <dbReference type="PROSITE" id="PS50929"/>
    </source>
</evidence>
<comment type="subcellular location">
    <subcellularLocation>
        <location evidence="1">Cell membrane</location>
        <topology evidence="1">Multi-pass membrane protein</topology>
    </subcellularLocation>
</comment>
<dbReference type="InterPro" id="IPR027417">
    <property type="entry name" value="P-loop_NTPase"/>
</dbReference>
<evidence type="ECO:0000256" key="8">
    <source>
        <dbReference type="SAM" id="Phobius"/>
    </source>
</evidence>
<feature type="region of interest" description="Disordered" evidence="7">
    <location>
        <begin position="357"/>
        <end position="406"/>
    </location>
</feature>
<evidence type="ECO:0000256" key="7">
    <source>
        <dbReference type="SAM" id="MobiDB-lite"/>
    </source>
</evidence>
<dbReference type="PROSITE" id="PS50929">
    <property type="entry name" value="ABC_TM1F"/>
    <property type="match status" value="1"/>
</dbReference>